<dbReference type="OrthoDB" id="380651at2759"/>
<evidence type="ECO:0000313" key="3">
    <source>
        <dbReference type="Proteomes" id="UP000219813"/>
    </source>
</evidence>
<keyword evidence="1" id="KW-1133">Transmembrane helix</keyword>
<feature type="transmembrane region" description="Helical" evidence="1">
    <location>
        <begin position="228"/>
        <end position="255"/>
    </location>
</feature>
<keyword evidence="1" id="KW-0812">Transmembrane</keyword>
<dbReference type="Proteomes" id="UP000219813">
    <property type="component" value="Chromosome 8"/>
</dbReference>
<feature type="transmembrane region" description="Helical" evidence="1">
    <location>
        <begin position="21"/>
        <end position="40"/>
    </location>
</feature>
<proteinExistence type="predicted"/>
<dbReference type="KEGG" id="pmal:PMUG01_08054100"/>
<dbReference type="RefSeq" id="XP_028861382.1">
    <property type="nucleotide sequence ID" value="XM_029004721.1"/>
</dbReference>
<dbReference type="OMA" id="HIIALYF"/>
<dbReference type="EMBL" id="LT594629">
    <property type="protein sequence ID" value="SCN12411.1"/>
    <property type="molecule type" value="Genomic_DNA"/>
</dbReference>
<dbReference type="VEuPathDB" id="PlasmoDB:PmUG01_08054100"/>
<name>A0A1D3PBP9_PLAMA</name>
<keyword evidence="3" id="KW-1185">Reference proteome</keyword>
<organism evidence="2 3">
    <name type="scientific">Plasmodium malariae</name>
    <dbReference type="NCBI Taxonomy" id="5858"/>
    <lineage>
        <taxon>Eukaryota</taxon>
        <taxon>Sar</taxon>
        <taxon>Alveolata</taxon>
        <taxon>Apicomplexa</taxon>
        <taxon>Aconoidasida</taxon>
        <taxon>Haemosporida</taxon>
        <taxon>Plasmodiidae</taxon>
        <taxon>Plasmodium</taxon>
        <taxon>Plasmodium (Plasmodium)</taxon>
    </lineage>
</organism>
<evidence type="ECO:0000256" key="1">
    <source>
        <dbReference type="SAM" id="Phobius"/>
    </source>
</evidence>
<reference evidence="2 3" key="1">
    <citation type="submission" date="2016-06" db="EMBL/GenBank/DDBJ databases">
        <authorList>
            <consortium name="Pathogen Informatics"/>
        </authorList>
    </citation>
    <scope>NUCLEOTIDE SEQUENCE [LARGE SCALE GENOMIC DNA]</scope>
</reference>
<keyword evidence="1" id="KW-0472">Membrane</keyword>
<dbReference type="AlphaFoldDB" id="A0A1D3PBP9"/>
<gene>
    <name evidence="2" type="primary">PmUG01_08054100</name>
    <name evidence="2" type="ORF">PMUG01_08054100</name>
</gene>
<accession>A0A1D3PBP9</accession>
<protein>
    <submittedName>
        <fullName evidence="2">Uncharacterized protein</fullName>
    </submittedName>
</protein>
<evidence type="ECO:0000313" key="2">
    <source>
        <dbReference type="EMBL" id="SCN12411.1"/>
    </source>
</evidence>
<sequence length="265" mass="31040">MKSSSVSSLGTSDKYPRRGKIYRLLFFINFFVCTFLIWILQCFNNNFTFNNSYDNNINNYIEVCVSNRRTNSRCLSQQGRFFGPEIDMLKDAVSGYFFRGHNNNNNDRGDKNPEVVEPVYGSVPPRNYRDHRYYHNNEDIRTHDNYDISDNCGGPRYGMHNPNVSEVVTYYKSGDPMNNSVMRHPVYYETKQVDNALIPKSSMLGYLKHFLLDQQLFASPVLNRMAPLIFLMFVYYVISALISNFRHVLALYFLARIVKLHYNNN</sequence>
<dbReference type="GeneID" id="39868523"/>